<dbReference type="SUPFAM" id="SSF56436">
    <property type="entry name" value="C-type lectin-like"/>
    <property type="match status" value="1"/>
</dbReference>
<protein>
    <submittedName>
        <fullName evidence="6">DUF4215 domain-containing protein</fullName>
    </submittedName>
</protein>
<gene>
    <name evidence="6" type="ORF">OV079_27000</name>
</gene>
<dbReference type="RefSeq" id="WP_267771805.1">
    <property type="nucleotide sequence ID" value="NZ_JAPNKE010000002.1"/>
</dbReference>
<dbReference type="InterPro" id="IPR011936">
    <property type="entry name" value="Myxo_disulph_rpt"/>
</dbReference>
<dbReference type="PANTHER" id="PTHR38934">
    <property type="entry name" value="HYPHALLY REGULATED CELL WALL PROTEIN 1"/>
    <property type="match status" value="1"/>
</dbReference>
<keyword evidence="2" id="KW-0677">Repeat</keyword>
<reference evidence="6" key="1">
    <citation type="submission" date="2022-11" db="EMBL/GenBank/DDBJ databases">
        <title>Minimal conservation of predation-associated metabolite biosynthetic gene clusters underscores biosynthetic potential of Myxococcota including descriptions for ten novel species: Archangium lansinium sp. nov., Myxococcus landrumus sp. nov., Nannocystis bai.</title>
        <authorList>
            <person name="Ahearne A."/>
            <person name="Stevens C."/>
            <person name="Phillips K."/>
        </authorList>
    </citation>
    <scope>NUCLEOTIDE SEQUENCE</scope>
    <source>
        <strain evidence="6">Na p29</strain>
    </source>
</reference>
<dbReference type="EMBL" id="JAPNKE010000002">
    <property type="protein sequence ID" value="MCY1009147.1"/>
    <property type="molecule type" value="Genomic_DNA"/>
</dbReference>
<name>A0A9X3IY51_9BACT</name>
<dbReference type="InterPro" id="IPR016187">
    <property type="entry name" value="CTDL_fold"/>
</dbReference>
<organism evidence="6 7">
    <name type="scientific">Nannocystis pusilla</name>
    <dbReference type="NCBI Taxonomy" id="889268"/>
    <lineage>
        <taxon>Bacteria</taxon>
        <taxon>Pseudomonadati</taxon>
        <taxon>Myxococcota</taxon>
        <taxon>Polyangia</taxon>
        <taxon>Nannocystales</taxon>
        <taxon>Nannocystaceae</taxon>
        <taxon>Nannocystis</taxon>
    </lineage>
</organism>
<feature type="domain" description="DUF1554" evidence="5">
    <location>
        <begin position="262"/>
        <end position="389"/>
    </location>
</feature>
<sequence length="443" mass="46087">MLARSSLVVLVLLPAGCLKDLTQIETGTGSLTETTTDTTDPTETTATSPATTDVEAECGNGKLEPGEQCDDGNKDPGDGCEPNCTTTPGELCGNGTKDEGEDCDDGNNDDGDGCEGNCRLPVTVECGDGKLDPGEQCDDGNKMSGDGCESNCTNTPVCGDGMQDPGEQCDDGNEMDDDGCLSTCVMAKCGDGILWADQEMCDDGPMNGMYGQCNSECSGPGERCGDGTRNGPEECDDANQMDDDECSNTCIAPRLVFVTAAGFTGNLGGLVGADAKCKQTASNSSLPTNLSWTAWLSDGTDSPSSAGRMETDYAGYYKLANAQILAHGWSALVAPPLALPIDIDENGNPVEEPLLAWSNTSSSGESAGTANCNNWTSPMFSTKGRFGDVSATDATWTDDDAADNPTACSNSFHLYCFQNAPRPEPRTTRSTAALRSQGGRGDR</sequence>
<proteinExistence type="predicted"/>
<dbReference type="Pfam" id="PF13948">
    <property type="entry name" value="DUF4215"/>
    <property type="match status" value="2"/>
</dbReference>
<keyword evidence="3" id="KW-1015">Disulfide bond</keyword>
<evidence type="ECO:0000256" key="1">
    <source>
        <dbReference type="ARBA" id="ARBA00022729"/>
    </source>
</evidence>
<evidence type="ECO:0000256" key="4">
    <source>
        <dbReference type="SAM" id="MobiDB-lite"/>
    </source>
</evidence>
<dbReference type="InterPro" id="IPR011448">
    <property type="entry name" value="DUF1554"/>
</dbReference>
<dbReference type="Pfam" id="PF07588">
    <property type="entry name" value="DUF1554"/>
    <property type="match status" value="1"/>
</dbReference>
<dbReference type="Proteomes" id="UP001150924">
    <property type="component" value="Unassembled WGS sequence"/>
</dbReference>
<keyword evidence="1" id="KW-0732">Signal</keyword>
<evidence type="ECO:0000259" key="5">
    <source>
        <dbReference type="Pfam" id="PF07588"/>
    </source>
</evidence>
<evidence type="ECO:0000256" key="3">
    <source>
        <dbReference type="ARBA" id="ARBA00023157"/>
    </source>
</evidence>
<dbReference type="Gene3D" id="3.10.100.10">
    <property type="entry name" value="Mannose-Binding Protein A, subunit A"/>
    <property type="match status" value="1"/>
</dbReference>
<keyword evidence="7" id="KW-1185">Reference proteome</keyword>
<evidence type="ECO:0000313" key="7">
    <source>
        <dbReference type="Proteomes" id="UP001150924"/>
    </source>
</evidence>
<evidence type="ECO:0000256" key="2">
    <source>
        <dbReference type="ARBA" id="ARBA00022737"/>
    </source>
</evidence>
<accession>A0A9X3IY51</accession>
<feature type="region of interest" description="Disordered" evidence="4">
    <location>
        <begin position="420"/>
        <end position="443"/>
    </location>
</feature>
<dbReference type="AlphaFoldDB" id="A0A9X3IY51"/>
<feature type="region of interest" description="Disordered" evidence="4">
    <location>
        <begin position="29"/>
        <end position="51"/>
    </location>
</feature>
<dbReference type="PANTHER" id="PTHR38934:SF6">
    <property type="entry name" value="CHROMOSOME UNDETERMINED SCAFFOLD_176, WHOLE GENOME SHOTGUN SEQUENCE"/>
    <property type="match status" value="1"/>
</dbReference>
<evidence type="ECO:0000313" key="6">
    <source>
        <dbReference type="EMBL" id="MCY1009147.1"/>
    </source>
</evidence>
<comment type="caution">
    <text evidence="6">The sequence shown here is derived from an EMBL/GenBank/DDBJ whole genome shotgun (WGS) entry which is preliminary data.</text>
</comment>
<dbReference type="InterPro" id="IPR016186">
    <property type="entry name" value="C-type_lectin-like/link_sf"/>
</dbReference>
<dbReference type="NCBIfam" id="TIGR02232">
    <property type="entry name" value="myxo_disulf_rpt"/>
    <property type="match status" value="5"/>
</dbReference>